<organism evidence="2 3">
    <name type="scientific">Terrimonas rubra</name>
    <dbReference type="NCBI Taxonomy" id="1035890"/>
    <lineage>
        <taxon>Bacteria</taxon>
        <taxon>Pseudomonadati</taxon>
        <taxon>Bacteroidota</taxon>
        <taxon>Chitinophagia</taxon>
        <taxon>Chitinophagales</taxon>
        <taxon>Chitinophagaceae</taxon>
        <taxon>Terrimonas</taxon>
    </lineage>
</organism>
<dbReference type="Gene3D" id="3.40.630.30">
    <property type="match status" value="1"/>
</dbReference>
<protein>
    <submittedName>
        <fullName evidence="2">GNAT family N-acetyltransferase</fullName>
        <ecNumber evidence="2">2.3.-.-</ecNumber>
    </submittedName>
</protein>
<accession>A0ABW6ADX4</accession>
<keyword evidence="2" id="KW-0012">Acyltransferase</keyword>
<dbReference type="SUPFAM" id="SSF55729">
    <property type="entry name" value="Acyl-CoA N-acyltransferases (Nat)"/>
    <property type="match status" value="1"/>
</dbReference>
<gene>
    <name evidence="2" type="ORF">ACFS6H_19620</name>
</gene>
<keyword evidence="2" id="KW-0808">Transferase</keyword>
<evidence type="ECO:0000313" key="2">
    <source>
        <dbReference type="EMBL" id="MFD2921938.1"/>
    </source>
</evidence>
<dbReference type="Proteomes" id="UP001597511">
    <property type="component" value="Unassembled WGS sequence"/>
</dbReference>
<evidence type="ECO:0000313" key="3">
    <source>
        <dbReference type="Proteomes" id="UP001597511"/>
    </source>
</evidence>
<dbReference type="GO" id="GO:0016746">
    <property type="term" value="F:acyltransferase activity"/>
    <property type="evidence" value="ECO:0007669"/>
    <property type="project" value="UniProtKB-KW"/>
</dbReference>
<dbReference type="RefSeq" id="WP_386103164.1">
    <property type="nucleotide sequence ID" value="NZ_JBHUOZ010000003.1"/>
</dbReference>
<name>A0ABW6ADX4_9BACT</name>
<sequence length="181" mass="20773">MSFNTQPVLTTDQLILYPLQQEDFEALYQVASDPAIWEQHPNKDRWQREVFTTFFEGAMASGGAFKIVDKATGQVIGSSRFYDHDASHNSIFIGYTFYATHCWGKGINRAVKQLMLDYAFEYVNEVFFHVGAQNIRSQIAMGRIGAHKTGEETVAYFGESDRLNFVYRITKNDWLHLNTAH</sequence>
<comment type="caution">
    <text evidence="2">The sequence shown here is derived from an EMBL/GenBank/DDBJ whole genome shotgun (WGS) entry which is preliminary data.</text>
</comment>
<feature type="domain" description="N-acetyltransferase" evidence="1">
    <location>
        <begin position="14"/>
        <end position="172"/>
    </location>
</feature>
<dbReference type="InterPro" id="IPR000182">
    <property type="entry name" value="GNAT_dom"/>
</dbReference>
<dbReference type="InterPro" id="IPR016181">
    <property type="entry name" value="Acyl_CoA_acyltransferase"/>
</dbReference>
<dbReference type="EC" id="2.3.-.-" evidence="2"/>
<keyword evidence="3" id="KW-1185">Reference proteome</keyword>
<proteinExistence type="predicted"/>
<reference evidence="3" key="1">
    <citation type="journal article" date="2019" name="Int. J. Syst. Evol. Microbiol.">
        <title>The Global Catalogue of Microorganisms (GCM) 10K type strain sequencing project: providing services to taxonomists for standard genome sequencing and annotation.</title>
        <authorList>
            <consortium name="The Broad Institute Genomics Platform"/>
            <consortium name="The Broad Institute Genome Sequencing Center for Infectious Disease"/>
            <person name="Wu L."/>
            <person name="Ma J."/>
        </authorList>
    </citation>
    <scope>NUCLEOTIDE SEQUENCE [LARGE SCALE GENOMIC DNA]</scope>
    <source>
        <strain evidence="3">KCTC 23299</strain>
    </source>
</reference>
<dbReference type="PANTHER" id="PTHR43610">
    <property type="entry name" value="BLL6696 PROTEIN"/>
    <property type="match status" value="1"/>
</dbReference>
<dbReference type="PROSITE" id="PS51186">
    <property type="entry name" value="GNAT"/>
    <property type="match status" value="1"/>
</dbReference>
<evidence type="ECO:0000259" key="1">
    <source>
        <dbReference type="PROSITE" id="PS51186"/>
    </source>
</evidence>
<dbReference type="Pfam" id="PF13302">
    <property type="entry name" value="Acetyltransf_3"/>
    <property type="match status" value="1"/>
</dbReference>
<dbReference type="PANTHER" id="PTHR43610:SF1">
    <property type="entry name" value="N-ACETYLTRANSFERASE DOMAIN-CONTAINING PROTEIN"/>
    <property type="match status" value="1"/>
</dbReference>
<dbReference type="EMBL" id="JBHUOZ010000003">
    <property type="protein sequence ID" value="MFD2921938.1"/>
    <property type="molecule type" value="Genomic_DNA"/>
</dbReference>